<dbReference type="AlphaFoldDB" id="W5SKY9"/>
<reference evidence="1" key="1">
    <citation type="submission" date="2013-02" db="EMBL/GenBank/DDBJ databases">
        <title>Comparative genomics of Borrelia species.</title>
        <authorList>
            <person name="Schwan T.G."/>
            <person name="Raffel S.J."/>
            <person name="Porcella S.F."/>
        </authorList>
    </citation>
    <scope>NUCLEOTIDE SEQUENCE</scope>
    <source>
        <strain evidence="1">DOU</strain>
        <plasmid evidence="1">unnamed</plasmid>
    </source>
</reference>
<geneLocation type="plasmid" evidence="1">
    <name>unnamed</name>
</geneLocation>
<dbReference type="RefSeq" id="WP_155807008.1">
    <property type="nucleotide sequence ID" value="NZ_CP004325.1"/>
</dbReference>
<dbReference type="HOGENOM" id="CLU_2951129_0_0_12"/>
<dbReference type="EMBL" id="CP004325">
    <property type="protein sequence ID" value="AHH07587.1"/>
    <property type="molecule type" value="Genomic_DNA"/>
</dbReference>
<keyword evidence="1" id="KW-0614">Plasmid</keyword>
<proteinExistence type="predicted"/>
<sequence>MQASIFSKGYYIKFKFNKNSFSFYLKRIDYLLRIKKSHKKHYKFLIETFKFRERNIYIL</sequence>
<protein>
    <submittedName>
        <fullName evidence="1">Putative cytosolic protein</fullName>
    </submittedName>
</protein>
<organism evidence="1">
    <name type="scientific">Borrelia crocidurae DOU</name>
    <dbReference type="NCBI Taxonomy" id="1293575"/>
    <lineage>
        <taxon>Bacteria</taxon>
        <taxon>Pseudomonadati</taxon>
        <taxon>Spirochaetota</taxon>
        <taxon>Spirochaetia</taxon>
        <taxon>Spirochaetales</taxon>
        <taxon>Borreliaceae</taxon>
        <taxon>Borrelia</taxon>
    </lineage>
</organism>
<name>W5SKY9_9SPIR</name>
<gene>
    <name evidence="1" type="ORF">BCD_1521</name>
</gene>
<evidence type="ECO:0000313" key="1">
    <source>
        <dbReference type="EMBL" id="AHH07587.1"/>
    </source>
</evidence>
<accession>W5SKY9</accession>
<dbReference type="InterPro" id="IPR004180">
    <property type="entry name" value="DUF226_BOR_spp"/>
</dbReference>
<dbReference type="Pfam" id="PF02890">
    <property type="entry name" value="DUF226"/>
    <property type="match status" value="1"/>
</dbReference>